<dbReference type="GO" id="GO:0030288">
    <property type="term" value="C:outer membrane-bounded periplasmic space"/>
    <property type="evidence" value="ECO:0007669"/>
    <property type="project" value="InterPro"/>
</dbReference>
<dbReference type="Pfam" id="PF02119">
    <property type="entry name" value="FlgI"/>
    <property type="match status" value="1"/>
</dbReference>
<keyword evidence="6" id="KW-0282">Flagellum</keyword>
<evidence type="ECO:0000256" key="5">
    <source>
        <dbReference type="HAMAP-Rule" id="MF_00416"/>
    </source>
</evidence>
<dbReference type="PANTHER" id="PTHR30381:SF0">
    <property type="entry name" value="FLAGELLAR P-RING PROTEIN"/>
    <property type="match status" value="1"/>
</dbReference>
<comment type="subcellular location">
    <subcellularLocation>
        <location evidence="2 5">Bacterial flagellum basal body</location>
    </subcellularLocation>
</comment>
<reference evidence="6 7" key="1">
    <citation type="journal article" date="2017" name="Front. Microbiol.">
        <title>Comparative Genomic Analysis of the Class Epsilonproteobacteria and Proposed Reclassification to Epsilonbacteraeota (phyl. nov.).</title>
        <authorList>
            <person name="Waite D.W."/>
            <person name="Vanwonterghem I."/>
            <person name="Rinke C."/>
            <person name="Parks D.H."/>
            <person name="Zhang Y."/>
            <person name="Takai K."/>
            <person name="Sievert S.M."/>
            <person name="Simon J."/>
            <person name="Campbell B.J."/>
            <person name="Hanson T.E."/>
            <person name="Woyke T."/>
            <person name="Klotz M.G."/>
            <person name="Hugenholtz P."/>
        </authorList>
    </citation>
    <scope>NUCLEOTIDE SEQUENCE [LARGE SCALE GENOMIC DNA]</scope>
    <source>
        <strain evidence="6">UBA12443</strain>
    </source>
</reference>
<comment type="caution">
    <text evidence="6">The sequence shown here is derived from an EMBL/GenBank/DDBJ whole genome shotgun (WGS) entry which is preliminary data.</text>
</comment>
<dbReference type="GO" id="GO:0005198">
    <property type="term" value="F:structural molecule activity"/>
    <property type="evidence" value="ECO:0007669"/>
    <property type="project" value="InterPro"/>
</dbReference>
<dbReference type="Proteomes" id="UP000228859">
    <property type="component" value="Unassembled WGS sequence"/>
</dbReference>
<keyword evidence="6" id="KW-0969">Cilium</keyword>
<name>A0A2D3WAN4_9BACT</name>
<protein>
    <recommendedName>
        <fullName evidence="5">Flagellar P-ring protein</fullName>
    </recommendedName>
    <alternativeName>
        <fullName evidence="5">Basal body P-ring protein</fullName>
    </alternativeName>
</protein>
<proteinExistence type="inferred from homology"/>
<keyword evidence="6" id="KW-0966">Cell projection</keyword>
<dbReference type="AlphaFoldDB" id="A0A2D3WAN4"/>
<keyword evidence="4 5" id="KW-0975">Bacterial flagellum</keyword>
<dbReference type="PANTHER" id="PTHR30381">
    <property type="entry name" value="FLAGELLAR P-RING PERIPLASMIC PROTEIN FLGI"/>
    <property type="match status" value="1"/>
</dbReference>
<comment type="subunit">
    <text evidence="5">The basal body constitutes a major portion of the flagellar organelle and consists of four rings (L,P,S, and M) mounted on a central rod.</text>
</comment>
<comment type="function">
    <text evidence="1 5">Assembles around the rod to form the L-ring and probably protects the motor/basal body from shearing forces during rotation.</text>
</comment>
<comment type="similarity">
    <text evidence="5">Belongs to the FlgI family.</text>
</comment>
<dbReference type="InterPro" id="IPR001782">
    <property type="entry name" value="Flag_FlgI"/>
</dbReference>
<evidence type="ECO:0000256" key="1">
    <source>
        <dbReference type="ARBA" id="ARBA00002591"/>
    </source>
</evidence>
<dbReference type="NCBIfam" id="NF003676">
    <property type="entry name" value="PRK05303.1"/>
    <property type="match status" value="1"/>
</dbReference>
<gene>
    <name evidence="5" type="primary">flgI</name>
    <name evidence="6" type="ORF">CFH83_06270</name>
</gene>
<sequence length="348" mass="36862">MRIFGLLFCLLTMAEAARISEVANIVGVRDNQIIGYSLVVGLKKTGDGTTSKFTLQSIANMLKAMNIDMNPVDIKSKNVAAVVVTAKFAPFARQGDAFDVTVSSIGDAKSLEGGTLLMTPLKGVDGKIYALAQGSISIGGKNEKGAGAESHPTVGMVYGGGLVEREINQDLSHQQNATLSLKTSNFANSVAIQNAINAKYKTNVASAVDPRTINLKLPSNKSMVEFLAEVQSLDINYAQEQKIIINERTGTIIAGVDVEVKPVVITQGDMTIKILSQNEVSKPAGSVTMDKSLVIGLNENEVYTEKGTTTVANIARSLQKLGASPKEMISILQAMKSAGAISVDLEII</sequence>
<dbReference type="GO" id="GO:0009428">
    <property type="term" value="C:bacterial-type flagellum basal body, distal rod, P ring"/>
    <property type="evidence" value="ECO:0007669"/>
    <property type="project" value="InterPro"/>
</dbReference>
<keyword evidence="3" id="KW-0732">Signal</keyword>
<dbReference type="HAMAP" id="MF_00416">
    <property type="entry name" value="FlgI"/>
    <property type="match status" value="1"/>
</dbReference>
<organism evidence="6 7">
    <name type="scientific">Sulfuricurvum kujiense</name>
    <dbReference type="NCBI Taxonomy" id="148813"/>
    <lineage>
        <taxon>Bacteria</taxon>
        <taxon>Pseudomonadati</taxon>
        <taxon>Campylobacterota</taxon>
        <taxon>Epsilonproteobacteria</taxon>
        <taxon>Campylobacterales</taxon>
        <taxon>Sulfurimonadaceae</taxon>
        <taxon>Sulfuricurvum</taxon>
    </lineage>
</organism>
<evidence type="ECO:0000313" key="7">
    <source>
        <dbReference type="Proteomes" id="UP000228859"/>
    </source>
</evidence>
<evidence type="ECO:0000256" key="3">
    <source>
        <dbReference type="ARBA" id="ARBA00022729"/>
    </source>
</evidence>
<dbReference type="RefSeq" id="WP_294895576.1">
    <property type="nucleotide sequence ID" value="NZ_DLUI01000088.1"/>
</dbReference>
<evidence type="ECO:0000313" key="6">
    <source>
        <dbReference type="EMBL" id="DAB38381.1"/>
    </source>
</evidence>
<accession>A0A2D3WAN4</accession>
<dbReference type="EMBL" id="DLUI01000088">
    <property type="protein sequence ID" value="DAB38381.1"/>
    <property type="molecule type" value="Genomic_DNA"/>
</dbReference>
<evidence type="ECO:0000256" key="4">
    <source>
        <dbReference type="ARBA" id="ARBA00023143"/>
    </source>
</evidence>
<dbReference type="GO" id="GO:0071973">
    <property type="term" value="P:bacterial-type flagellum-dependent cell motility"/>
    <property type="evidence" value="ECO:0007669"/>
    <property type="project" value="InterPro"/>
</dbReference>
<evidence type="ECO:0000256" key="2">
    <source>
        <dbReference type="ARBA" id="ARBA00004117"/>
    </source>
</evidence>
<dbReference type="PRINTS" id="PR01010">
    <property type="entry name" value="FLGPRINGFLGI"/>
</dbReference>